<accession>A0ABU5UCJ6</accession>
<keyword evidence="1" id="KW-1133">Transmembrane helix</keyword>
<feature type="transmembrane region" description="Helical" evidence="1">
    <location>
        <begin position="49"/>
        <end position="68"/>
    </location>
</feature>
<feature type="transmembrane region" description="Helical" evidence="1">
    <location>
        <begin position="244"/>
        <end position="262"/>
    </location>
</feature>
<sequence length="492" mass="56212">MDQGFMHYIAYLINEHGFVPYRDIFELNMPVSYLFHMAVGKFFGYSDQAFSAVNIAWLTATFAVTWLIMKPFGRVIAFTSCLLFGIVYLRIGSLVMLQRDLIAILPMATALLITTGRTPLHRNNLINFFNGVLFAIAALIKPHLVIGLPAMIIYNCTHSKNRTNSLKTIIKECIIGGLFALLGFIITLVIPLLWLWKIGAIEAFWNILSSYIPLYGEISGKFTIVESDRTVGYLLYNTFDSLKQSHTGGLLITALLGVGLVLKSSLSVVKKKLALLLFSLTLLYVVYVVIGGKFWIYHWMPFMYFACLCTPLLLLTSSSFVKLSRTNIIRFFLFIFLALMLTVHPIKQILYNREPLWLSGTNYYTRVEEIETYLNKNLSLDDKVQPLDWIAGGSVQAMLLSKAVVATPYVTDFQFYHHVSNPYIQSLRKNFITELEKEMPKFIIKVETISKISGTDTNYSFPKLEEFIKQHYSKDYIGTGFDIYRRDDESRN</sequence>
<organism evidence="2 3">
    <name type="scientific">Nodularia harveyana UHCC-0300</name>
    <dbReference type="NCBI Taxonomy" id="2974287"/>
    <lineage>
        <taxon>Bacteria</taxon>
        <taxon>Bacillati</taxon>
        <taxon>Cyanobacteriota</taxon>
        <taxon>Cyanophyceae</taxon>
        <taxon>Nostocales</taxon>
        <taxon>Nodulariaceae</taxon>
        <taxon>Nodularia</taxon>
    </lineage>
</organism>
<evidence type="ECO:0008006" key="4">
    <source>
        <dbReference type="Google" id="ProtNLM"/>
    </source>
</evidence>
<keyword evidence="3" id="KW-1185">Reference proteome</keyword>
<comment type="caution">
    <text evidence="2">The sequence shown here is derived from an EMBL/GenBank/DDBJ whole genome shotgun (WGS) entry which is preliminary data.</text>
</comment>
<evidence type="ECO:0000256" key="1">
    <source>
        <dbReference type="SAM" id="Phobius"/>
    </source>
</evidence>
<gene>
    <name evidence="2" type="ORF">VB620_07895</name>
</gene>
<feature type="transmembrane region" description="Helical" evidence="1">
    <location>
        <begin position="328"/>
        <end position="346"/>
    </location>
</feature>
<keyword evidence="1" id="KW-0472">Membrane</keyword>
<feature type="transmembrane region" description="Helical" evidence="1">
    <location>
        <begin position="75"/>
        <end position="95"/>
    </location>
</feature>
<dbReference type="EMBL" id="JAYGHG010000008">
    <property type="protein sequence ID" value="MEA5581260.1"/>
    <property type="molecule type" value="Genomic_DNA"/>
</dbReference>
<feature type="transmembrane region" description="Helical" evidence="1">
    <location>
        <begin position="274"/>
        <end position="296"/>
    </location>
</feature>
<evidence type="ECO:0000313" key="2">
    <source>
        <dbReference type="EMBL" id="MEA5581260.1"/>
    </source>
</evidence>
<feature type="transmembrane region" description="Helical" evidence="1">
    <location>
        <begin position="101"/>
        <end position="120"/>
    </location>
</feature>
<dbReference type="Proteomes" id="UP001302120">
    <property type="component" value="Unassembled WGS sequence"/>
</dbReference>
<feature type="transmembrane region" description="Helical" evidence="1">
    <location>
        <begin position="132"/>
        <end position="154"/>
    </location>
</feature>
<name>A0ABU5UCJ6_9CYAN</name>
<feature type="transmembrane region" description="Helical" evidence="1">
    <location>
        <begin position="174"/>
        <end position="196"/>
    </location>
</feature>
<keyword evidence="1" id="KW-0812">Transmembrane</keyword>
<protein>
    <recommendedName>
        <fullName evidence="4">Glycosyltransferase RgtA/B/C/D-like domain-containing protein</fullName>
    </recommendedName>
</protein>
<feature type="transmembrane region" description="Helical" evidence="1">
    <location>
        <begin position="203"/>
        <end position="224"/>
    </location>
</feature>
<reference evidence="2 3" key="1">
    <citation type="submission" date="2023-12" db="EMBL/GenBank/DDBJ databases">
        <title>Baltic Sea Cyanobacteria.</title>
        <authorList>
            <person name="Delbaje E."/>
            <person name="Fewer D.P."/>
            <person name="Shishido T.K."/>
        </authorList>
    </citation>
    <scope>NUCLEOTIDE SEQUENCE [LARGE SCALE GENOMIC DNA]</scope>
    <source>
        <strain evidence="2 3">UHCC-0300</strain>
    </source>
</reference>
<proteinExistence type="predicted"/>
<feature type="transmembrane region" description="Helical" evidence="1">
    <location>
        <begin position="302"/>
        <end position="321"/>
    </location>
</feature>
<dbReference type="RefSeq" id="WP_323195592.1">
    <property type="nucleotide sequence ID" value="NZ_JAYGHG010000008.1"/>
</dbReference>
<evidence type="ECO:0000313" key="3">
    <source>
        <dbReference type="Proteomes" id="UP001302120"/>
    </source>
</evidence>